<dbReference type="PROSITE" id="PS50053">
    <property type="entry name" value="UBIQUITIN_2"/>
    <property type="match status" value="1"/>
</dbReference>
<evidence type="ECO:0000313" key="2">
    <source>
        <dbReference type="EMBL" id="KAF1749147.1"/>
    </source>
</evidence>
<dbReference type="CTD" id="9807663"/>
<accession>A0A6A5G2G5</accession>
<protein>
    <recommendedName>
        <fullName evidence="1">Ubiquitin-like domain-containing protein</fullName>
    </recommendedName>
</protein>
<dbReference type="EMBL" id="WUAV01000006">
    <property type="protein sequence ID" value="KAF1749147.1"/>
    <property type="molecule type" value="Genomic_DNA"/>
</dbReference>
<organism evidence="2 3">
    <name type="scientific">Caenorhabditis remanei</name>
    <name type="common">Caenorhabditis vulgaris</name>
    <dbReference type="NCBI Taxonomy" id="31234"/>
    <lineage>
        <taxon>Eukaryota</taxon>
        <taxon>Metazoa</taxon>
        <taxon>Ecdysozoa</taxon>
        <taxon>Nematoda</taxon>
        <taxon>Chromadorea</taxon>
        <taxon>Rhabditida</taxon>
        <taxon>Rhabditina</taxon>
        <taxon>Rhabditomorpha</taxon>
        <taxon>Rhabditoidea</taxon>
        <taxon>Rhabditidae</taxon>
        <taxon>Peloderinae</taxon>
        <taxon>Caenorhabditis</taxon>
    </lineage>
</organism>
<proteinExistence type="predicted"/>
<evidence type="ECO:0000313" key="3">
    <source>
        <dbReference type="Proteomes" id="UP000483820"/>
    </source>
</evidence>
<reference evidence="2 3" key="1">
    <citation type="submission" date="2019-12" db="EMBL/GenBank/DDBJ databases">
        <title>Chromosome-level assembly of the Caenorhabditis remanei genome.</title>
        <authorList>
            <person name="Teterina A.A."/>
            <person name="Willis J.H."/>
            <person name="Phillips P.C."/>
        </authorList>
    </citation>
    <scope>NUCLEOTIDE SEQUENCE [LARGE SCALE GENOMIC DNA]</scope>
    <source>
        <strain evidence="2 3">PX506</strain>
        <tissue evidence="2">Whole organism</tissue>
    </source>
</reference>
<dbReference type="SUPFAM" id="SSF54236">
    <property type="entry name" value="Ubiquitin-like"/>
    <property type="match status" value="1"/>
</dbReference>
<dbReference type="InterPro" id="IPR029071">
    <property type="entry name" value="Ubiquitin-like_domsf"/>
</dbReference>
<evidence type="ECO:0000259" key="1">
    <source>
        <dbReference type="PROSITE" id="PS50053"/>
    </source>
</evidence>
<dbReference type="PANTHER" id="PTHR33651:SF3">
    <property type="entry name" value="PHAGE PROTEIN"/>
    <property type="match status" value="1"/>
</dbReference>
<feature type="domain" description="Ubiquitin-like" evidence="1">
    <location>
        <begin position="5"/>
        <end position="77"/>
    </location>
</feature>
<dbReference type="Proteomes" id="UP000483820">
    <property type="component" value="Chromosome X"/>
</dbReference>
<dbReference type="AlphaFoldDB" id="A0A6A5G2G5"/>
<dbReference type="RefSeq" id="XP_003106247.2">
    <property type="nucleotide sequence ID" value="XM_003106199.2"/>
</dbReference>
<gene>
    <name evidence="2" type="ORF">GCK72_025614</name>
</gene>
<dbReference type="KEGG" id="crq:GCK72_025614"/>
<comment type="caution">
    <text evidence="2">The sequence shown here is derived from an EMBL/GenBank/DDBJ whole genome shotgun (WGS) entry which is preliminary data.</text>
</comment>
<sequence>MEIDLLLILKDRDGEPHCQKPVTFLDETTIKELSLAINSFWSIHQDYQELFHNGKQIISLKSTLKETGVKDNDEIVIKHSQLDIWNAYANRVEVFKNAQINEIRKDSAENAQRFYDLLLGSSFFTVYPNFDIAVTKLHKPIIKYLDKHTRWIQNAAKNFFALSMFKGQNPEIEFEETNDGSRSAVICKVTVNSITHKYRIKTNHNAGESGQAIRWNRDLIELYCYKFLESIGLGPKVVFIPNIVASKSILYIGSEWLGHFRSFNSTEQVNTTEVTRTVVQIHFLAVFLSFGDMHEENFGMSANSDPIILDFMMSNYRDPQHKFLHENKIINSMRARDILENCDSTVRLQIAKDAIQNWNLMEKLSEVLELMNKEKENFGRDKLDFEKQIRDLKEYVERVRSNIQNLYHSTM</sequence>
<dbReference type="InterPro" id="IPR000626">
    <property type="entry name" value="Ubiquitin-like_dom"/>
</dbReference>
<dbReference type="GeneID" id="9807663"/>
<name>A0A6A5G2G5_CAERE</name>
<dbReference type="PANTHER" id="PTHR33651">
    <property type="entry name" value="PROTEIN CBG06246"/>
    <property type="match status" value="1"/>
</dbReference>